<evidence type="ECO:0000259" key="1">
    <source>
        <dbReference type="Pfam" id="PF01609"/>
    </source>
</evidence>
<dbReference type="GO" id="GO:0003677">
    <property type="term" value="F:DNA binding"/>
    <property type="evidence" value="ECO:0007669"/>
    <property type="project" value="InterPro"/>
</dbReference>
<feature type="domain" description="H repeat-associated protein N-terminal" evidence="2">
    <location>
        <begin position="22"/>
        <end position="106"/>
    </location>
</feature>
<name>A0A3L9DQR4_9STRE</name>
<organism evidence="3 4">
    <name type="scientific">Streptococcus hillyeri</name>
    <dbReference type="NCBI Taxonomy" id="2282420"/>
    <lineage>
        <taxon>Bacteria</taxon>
        <taxon>Bacillati</taxon>
        <taxon>Bacillota</taxon>
        <taxon>Bacilli</taxon>
        <taxon>Lactobacillales</taxon>
        <taxon>Streptococcaceae</taxon>
        <taxon>Streptococcus</taxon>
    </lineage>
</organism>
<dbReference type="GO" id="GO:0006313">
    <property type="term" value="P:DNA transposition"/>
    <property type="evidence" value="ECO:0007669"/>
    <property type="project" value="InterPro"/>
</dbReference>
<dbReference type="AlphaFoldDB" id="A0A3L9DQR4"/>
<sequence length="386" mass="44340">MNSKSFAIIKVEDFVMEDLLNFLITVRDDRSPWKIKHLLSDIVLLIFFARLSGAEHWDEIEEFGIAYEKSLRTVLKLENGIPSHDTLQRVFATLDSQVLVELTQIWTSLLEACDSSSKTLPQLSKRLVAIDGKTIRGNGSQTQKALHIVSAYATDLGISYGQVATDEKSNEITAIPRLLDMISVKGCMISIDAMGTQKAIADKIIMKKADYCLAVKENQKSLLEDIRPYFELSQNFDDSYETLEKAHGQIELRQYEVITDTEWIRQEHPDWGHIQSIGRARIQITKNGQESEETRYFILSCQVSAKELCDYVRGHWQIESMHWLLDVVFREDANKTLNKQLAFNLNVMDKFCLAVLKQLDFGKKMSLRRKKYALSLSFDKYLKQLL</sequence>
<dbReference type="Pfam" id="PF01609">
    <property type="entry name" value="DDE_Tnp_1"/>
    <property type="match status" value="1"/>
</dbReference>
<keyword evidence="4" id="KW-1185">Reference proteome</keyword>
<proteinExistence type="predicted"/>
<dbReference type="InterPro" id="IPR051698">
    <property type="entry name" value="Transposase_11-like"/>
</dbReference>
<gene>
    <name evidence="3" type="ORF">EAF07_10395</name>
</gene>
<dbReference type="PANTHER" id="PTHR30298">
    <property type="entry name" value="H REPEAT-ASSOCIATED PREDICTED TRANSPOSASE"/>
    <property type="match status" value="1"/>
</dbReference>
<dbReference type="InterPro" id="IPR002559">
    <property type="entry name" value="Transposase_11"/>
</dbReference>
<reference evidence="3 4" key="1">
    <citation type="submission" date="2018-10" db="EMBL/GenBank/DDBJ databases">
        <title>Streptococcus hillyeri sp. nov., isolated from equine tracheal sample.</title>
        <authorList>
            <person name="Macfadyen A.C."/>
            <person name="Waller A."/>
            <person name="Paterson G.K."/>
        </authorList>
    </citation>
    <scope>NUCLEOTIDE SEQUENCE [LARGE SCALE GENOMIC DNA]</scope>
    <source>
        <strain evidence="3 4">28462</strain>
    </source>
</reference>
<feature type="domain" description="Transposase IS4-like" evidence="1">
    <location>
        <begin position="124"/>
        <end position="344"/>
    </location>
</feature>
<dbReference type="EMBL" id="RCVM01000046">
    <property type="protein sequence ID" value="RLY00950.1"/>
    <property type="molecule type" value="Genomic_DNA"/>
</dbReference>
<dbReference type="Pfam" id="PF13808">
    <property type="entry name" value="DDE_Tnp_1_assoc"/>
    <property type="match status" value="1"/>
</dbReference>
<dbReference type="InterPro" id="IPR032806">
    <property type="entry name" value="YbfD_N"/>
</dbReference>
<dbReference type="OrthoDB" id="9815086at2"/>
<dbReference type="NCBIfam" id="NF033564">
    <property type="entry name" value="transpos_ISAs1"/>
    <property type="match status" value="1"/>
</dbReference>
<dbReference type="InterPro" id="IPR047647">
    <property type="entry name" value="ISAs1_transpos"/>
</dbReference>
<accession>A0A3L9DQR4</accession>
<dbReference type="PANTHER" id="PTHR30298:SF0">
    <property type="entry name" value="PROTEIN YBFL-RELATED"/>
    <property type="match status" value="1"/>
</dbReference>
<comment type="caution">
    <text evidence="3">The sequence shown here is derived from an EMBL/GenBank/DDBJ whole genome shotgun (WGS) entry which is preliminary data.</text>
</comment>
<protein>
    <submittedName>
        <fullName evidence="3">ISAs1 family transposase</fullName>
    </submittedName>
</protein>
<evidence type="ECO:0000259" key="2">
    <source>
        <dbReference type="Pfam" id="PF13808"/>
    </source>
</evidence>
<dbReference type="Proteomes" id="UP000279194">
    <property type="component" value="Unassembled WGS sequence"/>
</dbReference>
<evidence type="ECO:0000313" key="4">
    <source>
        <dbReference type="Proteomes" id="UP000279194"/>
    </source>
</evidence>
<evidence type="ECO:0000313" key="3">
    <source>
        <dbReference type="EMBL" id="RLY00950.1"/>
    </source>
</evidence>
<dbReference type="GO" id="GO:0004803">
    <property type="term" value="F:transposase activity"/>
    <property type="evidence" value="ECO:0007669"/>
    <property type="project" value="InterPro"/>
</dbReference>